<keyword evidence="1" id="KW-1133">Transmembrane helix</keyword>
<name>A0A1F6W6C6_9BACT</name>
<organism evidence="2 3">
    <name type="scientific">Candidatus Nomurabacteria bacterium RIFCSPHIGHO2_02_FULL_37_13</name>
    <dbReference type="NCBI Taxonomy" id="1801750"/>
    <lineage>
        <taxon>Bacteria</taxon>
        <taxon>Candidatus Nomuraibacteriota</taxon>
    </lineage>
</organism>
<comment type="caution">
    <text evidence="2">The sequence shown here is derived from an EMBL/GenBank/DDBJ whole genome shotgun (WGS) entry which is preliminary data.</text>
</comment>
<dbReference type="AlphaFoldDB" id="A0A1F6W6C6"/>
<evidence type="ECO:0000313" key="2">
    <source>
        <dbReference type="EMBL" id="OGI77459.1"/>
    </source>
</evidence>
<dbReference type="STRING" id="1801750.A3B85_00600"/>
<gene>
    <name evidence="2" type="ORF">A3B85_00600</name>
</gene>
<dbReference type="EMBL" id="MFUA01000008">
    <property type="protein sequence ID" value="OGI77459.1"/>
    <property type="molecule type" value="Genomic_DNA"/>
</dbReference>
<evidence type="ECO:0000313" key="3">
    <source>
        <dbReference type="Proteomes" id="UP000178374"/>
    </source>
</evidence>
<proteinExistence type="predicted"/>
<reference evidence="2 3" key="1">
    <citation type="journal article" date="2016" name="Nat. Commun.">
        <title>Thousands of microbial genomes shed light on interconnected biogeochemical processes in an aquifer system.</title>
        <authorList>
            <person name="Anantharaman K."/>
            <person name="Brown C.T."/>
            <person name="Hug L.A."/>
            <person name="Sharon I."/>
            <person name="Castelle C.J."/>
            <person name="Probst A.J."/>
            <person name="Thomas B.C."/>
            <person name="Singh A."/>
            <person name="Wilkins M.J."/>
            <person name="Karaoz U."/>
            <person name="Brodie E.L."/>
            <person name="Williams K.H."/>
            <person name="Hubbard S.S."/>
            <person name="Banfield J.F."/>
        </authorList>
    </citation>
    <scope>NUCLEOTIDE SEQUENCE [LARGE SCALE GENOMIC DNA]</scope>
</reference>
<protein>
    <submittedName>
        <fullName evidence="2">Uncharacterized protein</fullName>
    </submittedName>
</protein>
<evidence type="ECO:0000256" key="1">
    <source>
        <dbReference type="SAM" id="Phobius"/>
    </source>
</evidence>
<keyword evidence="1" id="KW-0812">Transmembrane</keyword>
<feature type="transmembrane region" description="Helical" evidence="1">
    <location>
        <begin position="107"/>
        <end position="125"/>
    </location>
</feature>
<feature type="transmembrane region" description="Helical" evidence="1">
    <location>
        <begin position="22"/>
        <end position="42"/>
    </location>
</feature>
<accession>A0A1F6W6C6</accession>
<keyword evidence="1" id="KW-0472">Membrane</keyword>
<dbReference type="Proteomes" id="UP000178374">
    <property type="component" value="Unassembled WGS sequence"/>
</dbReference>
<feature type="transmembrane region" description="Helical" evidence="1">
    <location>
        <begin position="83"/>
        <end position="101"/>
    </location>
</feature>
<sequence>MIIALLSVLILTGIVWILNKKLPVKICSICAGVSLTWFWMFLGMLLGKLLVADYQVPTAILAGGTMVGLMSKLEESIKVKFVLIWKTIFVLSGFAAVYGLITNQWTILIIGIIVDIIATTVFKTHKTEKENSDFKRLKELKEKMKNCC</sequence>